<evidence type="ECO:0000313" key="4">
    <source>
        <dbReference type="Proteomes" id="UP000078512"/>
    </source>
</evidence>
<evidence type="ECO:0000256" key="1">
    <source>
        <dbReference type="SAM" id="MobiDB-lite"/>
    </source>
</evidence>
<proteinExistence type="predicted"/>
<evidence type="ECO:0000256" key="2">
    <source>
        <dbReference type="SAM" id="SignalP"/>
    </source>
</evidence>
<organism evidence="3 4">
    <name type="scientific">Linnemannia elongata AG-77</name>
    <dbReference type="NCBI Taxonomy" id="1314771"/>
    <lineage>
        <taxon>Eukaryota</taxon>
        <taxon>Fungi</taxon>
        <taxon>Fungi incertae sedis</taxon>
        <taxon>Mucoromycota</taxon>
        <taxon>Mortierellomycotina</taxon>
        <taxon>Mortierellomycetes</taxon>
        <taxon>Mortierellales</taxon>
        <taxon>Mortierellaceae</taxon>
        <taxon>Linnemannia</taxon>
    </lineage>
</organism>
<reference evidence="3 4" key="1">
    <citation type="submission" date="2016-05" db="EMBL/GenBank/DDBJ databases">
        <title>Genome sequencing reveals origins of a unique bacterial endosymbiosis in the earliest lineages of terrestrial Fungi.</title>
        <authorList>
            <consortium name="DOE Joint Genome Institute"/>
            <person name="Uehling J."/>
            <person name="Gryganskyi A."/>
            <person name="Hameed K."/>
            <person name="Tschaplinski T."/>
            <person name="Misztal P."/>
            <person name="Wu S."/>
            <person name="Desiro A."/>
            <person name="Vande Pol N."/>
            <person name="Du Z.-Y."/>
            <person name="Zienkiewicz A."/>
            <person name="Zienkiewicz K."/>
            <person name="Morin E."/>
            <person name="Tisserant E."/>
            <person name="Splivallo R."/>
            <person name="Hainaut M."/>
            <person name="Henrissat B."/>
            <person name="Ohm R."/>
            <person name="Kuo A."/>
            <person name="Yan J."/>
            <person name="Lipzen A."/>
            <person name="Nolan M."/>
            <person name="Labutti K."/>
            <person name="Barry K."/>
            <person name="Goldstein A."/>
            <person name="Labbe J."/>
            <person name="Schadt C."/>
            <person name="Tuskan G."/>
            <person name="Grigoriev I."/>
            <person name="Martin F."/>
            <person name="Vilgalys R."/>
            <person name="Bonito G."/>
        </authorList>
    </citation>
    <scope>NUCLEOTIDE SEQUENCE [LARGE SCALE GENOMIC DNA]</scope>
    <source>
        <strain evidence="3 4">AG-77</strain>
    </source>
</reference>
<name>A0A197K3S4_9FUNG</name>
<feature type="region of interest" description="Disordered" evidence="1">
    <location>
        <begin position="322"/>
        <end position="351"/>
    </location>
</feature>
<dbReference type="EMBL" id="KV442031">
    <property type="protein sequence ID" value="OAQ31104.1"/>
    <property type="molecule type" value="Genomic_DNA"/>
</dbReference>
<sequence length="351" mass="37249">MRLLSLSLGLAVIVLVAAQAADPMAATGIQNNYKWAPEASDQDLADEVEDLSSLVSEIEFRANILSRLEQEPSADFKAEGGCENSAAIIPTALSDISRLMGTIEVAPFAGSILSHLQKTIGRLIGMFSAGGSSAFGPALISPVTYAFESFIQILKGVVSIAPLQLIAKPILNALTNLQGSLTIFDQCEAGDNKIAIEPSSCFALADIYRGVIQDAAGDNPALNLPPYASEDLKRLASGSLTILDLIGKNSIAATNEALLASRPIFAADILDQYRIELIRATTNDEIKGYAVASLGTVVGVSNALEACLRVTADPVAAIDELNEELESQAQYDDEDKEDEDKEDEDEDEDEA</sequence>
<dbReference type="OrthoDB" id="2445035at2759"/>
<feature type="chain" id="PRO_5008276541" description="Secreted protein" evidence="2">
    <location>
        <begin position="21"/>
        <end position="351"/>
    </location>
</feature>
<accession>A0A197K3S4</accession>
<protein>
    <recommendedName>
        <fullName evidence="5">Secreted protein</fullName>
    </recommendedName>
</protein>
<feature type="signal peptide" evidence="2">
    <location>
        <begin position="1"/>
        <end position="20"/>
    </location>
</feature>
<evidence type="ECO:0000313" key="3">
    <source>
        <dbReference type="EMBL" id="OAQ31104.1"/>
    </source>
</evidence>
<keyword evidence="4" id="KW-1185">Reference proteome</keyword>
<gene>
    <name evidence="3" type="ORF">K457DRAFT_124475</name>
</gene>
<keyword evidence="2" id="KW-0732">Signal</keyword>
<evidence type="ECO:0008006" key="5">
    <source>
        <dbReference type="Google" id="ProtNLM"/>
    </source>
</evidence>
<dbReference type="Proteomes" id="UP000078512">
    <property type="component" value="Unassembled WGS sequence"/>
</dbReference>
<dbReference type="AlphaFoldDB" id="A0A197K3S4"/>